<dbReference type="InterPro" id="IPR018754">
    <property type="entry name" value="RovC-like_DNA-bd"/>
</dbReference>
<proteinExistence type="predicted"/>
<protein>
    <submittedName>
        <fullName evidence="3">Uncharacterized conserved protein</fullName>
    </submittedName>
</protein>
<gene>
    <name evidence="3" type="ORF">SAMN06295955_11838</name>
</gene>
<evidence type="ECO:0000313" key="4">
    <source>
        <dbReference type="Proteomes" id="UP000198339"/>
    </source>
</evidence>
<evidence type="ECO:0000259" key="2">
    <source>
        <dbReference type="Pfam" id="PF10074"/>
    </source>
</evidence>
<dbReference type="Proteomes" id="UP000198339">
    <property type="component" value="Unassembled WGS sequence"/>
</dbReference>
<evidence type="ECO:0000313" key="3">
    <source>
        <dbReference type="EMBL" id="SNT24026.1"/>
    </source>
</evidence>
<evidence type="ECO:0000256" key="1">
    <source>
        <dbReference type="SAM" id="MobiDB-lite"/>
    </source>
</evidence>
<name>A0A239L0D0_9SPHN</name>
<keyword evidence="4" id="KW-1185">Reference proteome</keyword>
<sequence>MRSRAIGSWGTLMKTPPLDPDVADTAPDSAVLTAYDEEHLITYLRLLDAAADDADWQEVARLVLHIDPDKEPDRARRAWESHLARAQWMTHSGYRHLLRGGPPH</sequence>
<reference evidence="3 4" key="1">
    <citation type="submission" date="2017-06" db="EMBL/GenBank/DDBJ databases">
        <authorList>
            <person name="Kim H.J."/>
            <person name="Triplett B.A."/>
        </authorList>
    </citation>
    <scope>NUCLEOTIDE SEQUENCE [LARGE SCALE GENOMIC DNA]</scope>
    <source>
        <strain evidence="3 4">DS15</strain>
    </source>
</reference>
<organism evidence="3 4">
    <name type="scientific">Sphingopyxis indica</name>
    <dbReference type="NCBI Taxonomy" id="436663"/>
    <lineage>
        <taxon>Bacteria</taxon>
        <taxon>Pseudomonadati</taxon>
        <taxon>Pseudomonadota</taxon>
        <taxon>Alphaproteobacteria</taxon>
        <taxon>Sphingomonadales</taxon>
        <taxon>Sphingomonadaceae</taxon>
        <taxon>Sphingopyxis</taxon>
    </lineage>
</organism>
<accession>A0A239L0D0</accession>
<feature type="region of interest" description="Disordered" evidence="1">
    <location>
        <begin position="1"/>
        <end position="21"/>
    </location>
</feature>
<dbReference type="AlphaFoldDB" id="A0A239L0D0"/>
<dbReference type="Pfam" id="PF10074">
    <property type="entry name" value="RovC_DNA-bd"/>
    <property type="match status" value="1"/>
</dbReference>
<dbReference type="EMBL" id="FZPA01000018">
    <property type="protein sequence ID" value="SNT24026.1"/>
    <property type="molecule type" value="Genomic_DNA"/>
</dbReference>
<feature type="domain" description="T6SS Transcription factor RovC-like DNA binding" evidence="2">
    <location>
        <begin position="26"/>
        <end position="99"/>
    </location>
</feature>